<feature type="transmembrane region" description="Helical" evidence="1">
    <location>
        <begin position="12"/>
        <end position="33"/>
    </location>
</feature>
<sequence>MESAILKERDVFFIEMRFIIYASCTMGTMFMLLPHEQVDDSLVPIVVFKDQPIAYHAFLISIMLSFTGAHSSLLIQHKPRVERFCRVYAMASMISALAILLYATVQWGFRYRPHLAEHEIRIWTEKYTTLYW</sequence>
<protein>
    <submittedName>
        <fullName evidence="2">Uncharacterized protein</fullName>
    </submittedName>
</protein>
<keyword evidence="3" id="KW-1185">Reference proteome</keyword>
<feature type="transmembrane region" description="Helical" evidence="1">
    <location>
        <begin position="53"/>
        <end position="75"/>
    </location>
</feature>
<keyword evidence="1" id="KW-0472">Membrane</keyword>
<keyword evidence="1" id="KW-0812">Transmembrane</keyword>
<keyword evidence="1" id="KW-1133">Transmembrane helix</keyword>
<evidence type="ECO:0000313" key="2">
    <source>
        <dbReference type="EMBL" id="KAK7857707.1"/>
    </source>
</evidence>
<evidence type="ECO:0000256" key="1">
    <source>
        <dbReference type="SAM" id="Phobius"/>
    </source>
</evidence>
<comment type="caution">
    <text evidence="2">The sequence shown here is derived from an EMBL/GenBank/DDBJ whole genome shotgun (WGS) entry which is preliminary data.</text>
</comment>
<accession>A0AAW0M2D2</accession>
<proteinExistence type="predicted"/>
<evidence type="ECO:0000313" key="3">
    <source>
        <dbReference type="Proteomes" id="UP000237347"/>
    </source>
</evidence>
<name>A0AAW0M2D2_QUESU</name>
<organism evidence="2 3">
    <name type="scientific">Quercus suber</name>
    <name type="common">Cork oak</name>
    <dbReference type="NCBI Taxonomy" id="58331"/>
    <lineage>
        <taxon>Eukaryota</taxon>
        <taxon>Viridiplantae</taxon>
        <taxon>Streptophyta</taxon>
        <taxon>Embryophyta</taxon>
        <taxon>Tracheophyta</taxon>
        <taxon>Spermatophyta</taxon>
        <taxon>Magnoliopsida</taxon>
        <taxon>eudicotyledons</taxon>
        <taxon>Gunneridae</taxon>
        <taxon>Pentapetalae</taxon>
        <taxon>rosids</taxon>
        <taxon>fabids</taxon>
        <taxon>Fagales</taxon>
        <taxon>Fagaceae</taxon>
        <taxon>Quercus</taxon>
    </lineage>
</organism>
<dbReference type="AlphaFoldDB" id="A0AAW0M2D2"/>
<dbReference type="Proteomes" id="UP000237347">
    <property type="component" value="Unassembled WGS sequence"/>
</dbReference>
<dbReference type="EMBL" id="PKMF04000025">
    <property type="protein sequence ID" value="KAK7857707.1"/>
    <property type="molecule type" value="Genomic_DNA"/>
</dbReference>
<gene>
    <name evidence="2" type="ORF">CFP56_016526</name>
</gene>
<reference evidence="2 3" key="1">
    <citation type="journal article" date="2018" name="Sci. Data">
        <title>The draft genome sequence of cork oak.</title>
        <authorList>
            <person name="Ramos A.M."/>
            <person name="Usie A."/>
            <person name="Barbosa P."/>
            <person name="Barros P.M."/>
            <person name="Capote T."/>
            <person name="Chaves I."/>
            <person name="Simoes F."/>
            <person name="Abreu I."/>
            <person name="Carrasquinho I."/>
            <person name="Faro C."/>
            <person name="Guimaraes J.B."/>
            <person name="Mendonca D."/>
            <person name="Nobrega F."/>
            <person name="Rodrigues L."/>
            <person name="Saibo N.J.M."/>
            <person name="Varela M.C."/>
            <person name="Egas C."/>
            <person name="Matos J."/>
            <person name="Miguel C.M."/>
            <person name="Oliveira M.M."/>
            <person name="Ricardo C.P."/>
            <person name="Goncalves S."/>
        </authorList>
    </citation>
    <scope>NUCLEOTIDE SEQUENCE [LARGE SCALE GENOMIC DNA]</scope>
    <source>
        <strain evidence="3">cv. HL8</strain>
    </source>
</reference>
<feature type="transmembrane region" description="Helical" evidence="1">
    <location>
        <begin position="87"/>
        <end position="109"/>
    </location>
</feature>